<feature type="domain" description="Resolvase/invertase-type recombinase catalytic" evidence="1">
    <location>
        <begin position="5"/>
        <end position="59"/>
    </location>
</feature>
<evidence type="ECO:0000313" key="2">
    <source>
        <dbReference type="EMBL" id="GGR11685.1"/>
    </source>
</evidence>
<reference evidence="2" key="2">
    <citation type="submission" date="2020-09" db="EMBL/GenBank/DDBJ databases">
        <authorList>
            <person name="Sun Q."/>
            <person name="Ohkuma M."/>
        </authorList>
    </citation>
    <scope>NUCLEOTIDE SEQUENCE</scope>
    <source>
        <strain evidence="2">JCM 31311</strain>
    </source>
</reference>
<proteinExistence type="predicted"/>
<dbReference type="InterPro" id="IPR036162">
    <property type="entry name" value="Resolvase-like_N_sf"/>
</dbReference>
<keyword evidence="3" id="KW-1185">Reference proteome</keyword>
<dbReference type="RefSeq" id="WP_189090933.1">
    <property type="nucleotide sequence ID" value="NZ_BMQL01000013.1"/>
</dbReference>
<protein>
    <recommendedName>
        <fullName evidence="1">Resolvase/invertase-type recombinase catalytic domain-containing protein</fullName>
    </recommendedName>
</protein>
<reference evidence="2" key="1">
    <citation type="journal article" date="2014" name="Int. J. Syst. Evol. Microbiol.">
        <title>Complete genome sequence of Corynebacterium casei LMG S-19264T (=DSM 44701T), isolated from a smear-ripened cheese.</title>
        <authorList>
            <consortium name="US DOE Joint Genome Institute (JGI-PGF)"/>
            <person name="Walter F."/>
            <person name="Albersmeier A."/>
            <person name="Kalinowski J."/>
            <person name="Ruckert C."/>
        </authorList>
    </citation>
    <scope>NUCLEOTIDE SEQUENCE</scope>
    <source>
        <strain evidence="2">JCM 31311</strain>
    </source>
</reference>
<dbReference type="GO" id="GO:0000150">
    <property type="term" value="F:DNA strand exchange activity"/>
    <property type="evidence" value="ECO:0007669"/>
    <property type="project" value="InterPro"/>
</dbReference>
<dbReference type="Gene3D" id="3.40.50.1390">
    <property type="entry name" value="Resolvase, N-terminal catalytic domain"/>
    <property type="match status" value="1"/>
</dbReference>
<dbReference type="GO" id="GO:0003677">
    <property type="term" value="F:DNA binding"/>
    <property type="evidence" value="ECO:0007669"/>
    <property type="project" value="InterPro"/>
</dbReference>
<evidence type="ECO:0000313" key="3">
    <source>
        <dbReference type="Proteomes" id="UP000603865"/>
    </source>
</evidence>
<dbReference type="EMBL" id="BMQL01000013">
    <property type="protein sequence ID" value="GGR11685.1"/>
    <property type="molecule type" value="Genomic_DNA"/>
</dbReference>
<organism evidence="2 3">
    <name type="scientific">Deinococcus ruber</name>
    <dbReference type="NCBI Taxonomy" id="1848197"/>
    <lineage>
        <taxon>Bacteria</taxon>
        <taxon>Thermotogati</taxon>
        <taxon>Deinococcota</taxon>
        <taxon>Deinococci</taxon>
        <taxon>Deinococcales</taxon>
        <taxon>Deinococcaceae</taxon>
        <taxon>Deinococcus</taxon>
    </lineage>
</organism>
<dbReference type="Proteomes" id="UP000603865">
    <property type="component" value="Unassembled WGS sequence"/>
</dbReference>
<comment type="caution">
    <text evidence="2">The sequence shown here is derived from an EMBL/GenBank/DDBJ whole genome shotgun (WGS) entry which is preliminary data.</text>
</comment>
<name>A0A918CAK6_9DEIO</name>
<gene>
    <name evidence="2" type="ORF">GCM10008957_25880</name>
</gene>
<dbReference type="AlphaFoldDB" id="A0A918CAK6"/>
<dbReference type="Pfam" id="PF00239">
    <property type="entry name" value="Resolvase"/>
    <property type="match status" value="1"/>
</dbReference>
<dbReference type="InterPro" id="IPR006119">
    <property type="entry name" value="Resolv_N"/>
</dbReference>
<sequence length="200" mass="22502">MSLRVATYSRVSTVEQADTNHSLEAQASALEAHAAALGWDVTPRFSDPDWSGTIAERPGRTMPFDASEIVVLEDLPPDTRPDEDEAWLLVSSQDLFWRHAEQTERLLKSWQEQDGIQGWPQFQVLHHRSDEGAPSGSELPTFPTRMPVQDIAQQLTQVLGVHLTVALTQRDYVASVMRCGYSLFEDIRSLARRMRVSDKG</sequence>
<evidence type="ECO:0000259" key="1">
    <source>
        <dbReference type="Pfam" id="PF00239"/>
    </source>
</evidence>
<dbReference type="SUPFAM" id="SSF53041">
    <property type="entry name" value="Resolvase-like"/>
    <property type="match status" value="1"/>
</dbReference>
<accession>A0A918CAK6</accession>